<evidence type="ECO:0000256" key="5">
    <source>
        <dbReference type="ARBA" id="ARBA00022475"/>
    </source>
</evidence>
<dbReference type="FunFam" id="3.30.565.10:FF:000023">
    <property type="entry name" value="PAS domain-containing sensor histidine kinase"/>
    <property type="match status" value="1"/>
</dbReference>
<evidence type="ECO:0000256" key="10">
    <source>
        <dbReference type="ARBA" id="ARBA00022777"/>
    </source>
</evidence>
<dbReference type="GO" id="GO:0005524">
    <property type="term" value="F:ATP binding"/>
    <property type="evidence" value="ECO:0007669"/>
    <property type="project" value="UniProtKB-KW"/>
</dbReference>
<dbReference type="PROSITE" id="PS50112">
    <property type="entry name" value="PAS"/>
    <property type="match status" value="1"/>
</dbReference>
<evidence type="ECO:0000259" key="21">
    <source>
        <dbReference type="PROSITE" id="PS50112"/>
    </source>
</evidence>
<dbReference type="Pfam" id="PF02518">
    <property type="entry name" value="HATPase_c"/>
    <property type="match status" value="1"/>
</dbReference>
<dbReference type="Proteomes" id="UP000021816">
    <property type="component" value="Unassembled WGS sequence"/>
</dbReference>
<dbReference type="PANTHER" id="PTHR43047:SF72">
    <property type="entry name" value="OSMOSENSING HISTIDINE PROTEIN KINASE SLN1"/>
    <property type="match status" value="1"/>
</dbReference>
<dbReference type="Pfam" id="PF00989">
    <property type="entry name" value="PAS"/>
    <property type="match status" value="1"/>
</dbReference>
<dbReference type="InterPro" id="IPR001789">
    <property type="entry name" value="Sig_transdc_resp-reg_receiver"/>
</dbReference>
<dbReference type="PROSITE" id="PS50110">
    <property type="entry name" value="RESPONSE_REGULATORY"/>
    <property type="match status" value="2"/>
</dbReference>
<comment type="subcellular location">
    <subcellularLocation>
        <location evidence="2">Cell membrane</location>
    </subcellularLocation>
    <subcellularLocation>
        <location evidence="3">Membrane raft</location>
        <topology evidence="3">Multi-pass membrane protein</topology>
    </subcellularLocation>
</comment>
<dbReference type="AlphaFoldDB" id="A0A011QIN2"/>
<dbReference type="GO" id="GO:0045121">
    <property type="term" value="C:membrane raft"/>
    <property type="evidence" value="ECO:0007669"/>
    <property type="project" value="UniProtKB-SubCell"/>
</dbReference>
<dbReference type="GO" id="GO:0000155">
    <property type="term" value="F:phosphorelay sensor kinase activity"/>
    <property type="evidence" value="ECO:0007669"/>
    <property type="project" value="InterPro"/>
</dbReference>
<feature type="domain" description="PAS" evidence="21">
    <location>
        <begin position="357"/>
        <end position="409"/>
    </location>
</feature>
<dbReference type="InterPro" id="IPR005467">
    <property type="entry name" value="His_kinase_dom"/>
</dbReference>
<keyword evidence="13" id="KW-0902">Two-component regulatory system</keyword>
<dbReference type="Pfam" id="PF00512">
    <property type="entry name" value="HisKA"/>
    <property type="match status" value="1"/>
</dbReference>
<dbReference type="SMART" id="SM00448">
    <property type="entry name" value="REC"/>
    <property type="match status" value="2"/>
</dbReference>
<dbReference type="PROSITE" id="PS50839">
    <property type="entry name" value="CHASE"/>
    <property type="match status" value="1"/>
</dbReference>
<dbReference type="SUPFAM" id="SSF47384">
    <property type="entry name" value="Homodimeric domain of signal transducing histidine kinase"/>
    <property type="match status" value="1"/>
</dbReference>
<dbReference type="EMBL" id="JEMX01000066">
    <property type="protein sequence ID" value="EXI78709.1"/>
    <property type="molecule type" value="Genomic_DNA"/>
</dbReference>
<feature type="domain" description="CHASE" evidence="22">
    <location>
        <begin position="71"/>
        <end position="235"/>
    </location>
</feature>
<reference evidence="23 24" key="1">
    <citation type="submission" date="2014-02" db="EMBL/GenBank/DDBJ databases">
        <title>Expanding our view of genomic diversity in Candidatus Accumulibacter clades.</title>
        <authorList>
            <person name="Skennerton C.T."/>
            <person name="Barr J.J."/>
            <person name="Slater F.R."/>
            <person name="Bond P.L."/>
            <person name="Tyson G.W."/>
        </authorList>
    </citation>
    <scope>NUCLEOTIDE SEQUENCE [LARGE SCALE GENOMIC DNA]</scope>
    <source>
        <strain evidence="24">BA-92</strain>
    </source>
</reference>
<feature type="region of interest" description="Disordered" evidence="18">
    <location>
        <begin position="971"/>
        <end position="995"/>
    </location>
</feature>
<evidence type="ECO:0000256" key="14">
    <source>
        <dbReference type="ARBA" id="ARBA00023136"/>
    </source>
</evidence>
<evidence type="ECO:0000313" key="24">
    <source>
        <dbReference type="Proteomes" id="UP000021816"/>
    </source>
</evidence>
<dbReference type="InterPro" id="IPR035965">
    <property type="entry name" value="PAS-like_dom_sf"/>
</dbReference>
<evidence type="ECO:0000256" key="8">
    <source>
        <dbReference type="ARBA" id="ARBA00022692"/>
    </source>
</evidence>
<dbReference type="InterPro" id="IPR006189">
    <property type="entry name" value="CHASE_dom"/>
</dbReference>
<dbReference type="Gene3D" id="3.30.450.350">
    <property type="entry name" value="CHASE domain"/>
    <property type="match status" value="1"/>
</dbReference>
<dbReference type="SUPFAM" id="SSF52172">
    <property type="entry name" value="CheY-like"/>
    <property type="match status" value="2"/>
</dbReference>
<dbReference type="PRINTS" id="PR00344">
    <property type="entry name" value="BCTRLSENSOR"/>
</dbReference>
<feature type="modified residue" description="4-aspartylphosphate" evidence="17">
    <location>
        <position position="779"/>
    </location>
</feature>
<dbReference type="SMART" id="SM00388">
    <property type="entry name" value="HisKA"/>
    <property type="match status" value="1"/>
</dbReference>
<evidence type="ECO:0000256" key="11">
    <source>
        <dbReference type="ARBA" id="ARBA00022840"/>
    </source>
</evidence>
<dbReference type="InterPro" id="IPR011006">
    <property type="entry name" value="CheY-like_superfamily"/>
</dbReference>
<comment type="caution">
    <text evidence="23">The sequence shown here is derived from an EMBL/GenBank/DDBJ whole genome shotgun (WGS) entry which is preliminary data.</text>
</comment>
<dbReference type="Gene3D" id="3.40.50.2300">
    <property type="match status" value="2"/>
</dbReference>
<name>A0A011QIN2_9PROT</name>
<evidence type="ECO:0000256" key="15">
    <source>
        <dbReference type="ARBA" id="ARBA00059827"/>
    </source>
</evidence>
<dbReference type="NCBIfam" id="TIGR00229">
    <property type="entry name" value="sensory_box"/>
    <property type="match status" value="1"/>
</dbReference>
<accession>A0A011QIN2</accession>
<dbReference type="STRING" id="1454003.AW10_02863"/>
<evidence type="ECO:0000259" key="22">
    <source>
        <dbReference type="PROSITE" id="PS50839"/>
    </source>
</evidence>
<gene>
    <name evidence="23" type="primary">fixL_6</name>
    <name evidence="23" type="ORF">AW10_02863</name>
</gene>
<evidence type="ECO:0000256" key="6">
    <source>
        <dbReference type="ARBA" id="ARBA00022553"/>
    </source>
</evidence>
<evidence type="ECO:0000256" key="16">
    <source>
        <dbReference type="ARBA" id="ARBA00070616"/>
    </source>
</evidence>
<dbReference type="GO" id="GO:0006355">
    <property type="term" value="P:regulation of DNA-templated transcription"/>
    <property type="evidence" value="ECO:0007669"/>
    <property type="project" value="InterPro"/>
</dbReference>
<organism evidence="23 24">
    <name type="scientific">Candidatus Accumulibacter appositus</name>
    <dbReference type="NCBI Taxonomy" id="1454003"/>
    <lineage>
        <taxon>Bacteria</taxon>
        <taxon>Pseudomonadati</taxon>
        <taxon>Pseudomonadota</taxon>
        <taxon>Betaproteobacteria</taxon>
        <taxon>Candidatus Accumulibacter</taxon>
    </lineage>
</organism>
<dbReference type="FunFam" id="3.30.450.20:FF:000060">
    <property type="entry name" value="Sensor protein FixL"/>
    <property type="match status" value="1"/>
</dbReference>
<feature type="domain" description="Response regulatory" evidence="20">
    <location>
        <begin position="855"/>
        <end position="967"/>
    </location>
</feature>
<feature type="modified residue" description="4-aspartylphosphate" evidence="17">
    <location>
        <position position="903"/>
    </location>
</feature>
<keyword evidence="5" id="KW-1003">Cell membrane</keyword>
<dbReference type="Pfam" id="PF03924">
    <property type="entry name" value="CHASE"/>
    <property type="match status" value="1"/>
</dbReference>
<evidence type="ECO:0000256" key="12">
    <source>
        <dbReference type="ARBA" id="ARBA00022989"/>
    </source>
</evidence>
<dbReference type="Gene3D" id="1.10.287.130">
    <property type="match status" value="1"/>
</dbReference>
<evidence type="ECO:0000313" key="23">
    <source>
        <dbReference type="EMBL" id="EXI78709.1"/>
    </source>
</evidence>
<evidence type="ECO:0000259" key="20">
    <source>
        <dbReference type="PROSITE" id="PS50110"/>
    </source>
</evidence>
<evidence type="ECO:0000256" key="1">
    <source>
        <dbReference type="ARBA" id="ARBA00000085"/>
    </source>
</evidence>
<evidence type="ECO:0000256" key="3">
    <source>
        <dbReference type="ARBA" id="ARBA00004314"/>
    </source>
</evidence>
<dbReference type="SMART" id="SM01079">
    <property type="entry name" value="CHASE"/>
    <property type="match status" value="1"/>
</dbReference>
<keyword evidence="6 17" id="KW-0597">Phosphoprotein</keyword>
<evidence type="ECO:0000256" key="18">
    <source>
        <dbReference type="SAM" id="MobiDB-lite"/>
    </source>
</evidence>
<dbReference type="InterPro" id="IPR036097">
    <property type="entry name" value="HisK_dim/P_sf"/>
</dbReference>
<dbReference type="CDD" id="cd00082">
    <property type="entry name" value="HisKA"/>
    <property type="match status" value="1"/>
</dbReference>
<comment type="catalytic activity">
    <reaction evidence="1">
        <text>ATP + protein L-histidine = ADP + protein N-phospho-L-histidine.</text>
        <dbReference type="EC" id="2.7.13.3"/>
    </reaction>
</comment>
<keyword evidence="14" id="KW-0472">Membrane</keyword>
<comment type="function">
    <text evidence="15">Putative oxygen sensor; modulates the activity of FixJ, a transcriptional activator of nitrogen fixation fixK gene. FixL probably acts as a kinase that phosphorylates FixJ.</text>
</comment>
<evidence type="ECO:0000259" key="19">
    <source>
        <dbReference type="PROSITE" id="PS50109"/>
    </source>
</evidence>
<dbReference type="PATRIC" id="fig|1454003.3.peg.2919"/>
<dbReference type="Gene3D" id="3.30.450.20">
    <property type="entry name" value="PAS domain"/>
    <property type="match status" value="1"/>
</dbReference>
<keyword evidence="10" id="KW-0418">Kinase</keyword>
<keyword evidence="8" id="KW-0812">Transmembrane</keyword>
<feature type="domain" description="Histidine kinase" evidence="19">
    <location>
        <begin position="488"/>
        <end position="708"/>
    </location>
</feature>
<dbReference type="InterPro" id="IPR036890">
    <property type="entry name" value="HATPase_C_sf"/>
</dbReference>
<evidence type="ECO:0000256" key="4">
    <source>
        <dbReference type="ARBA" id="ARBA00012438"/>
    </source>
</evidence>
<evidence type="ECO:0000256" key="2">
    <source>
        <dbReference type="ARBA" id="ARBA00004236"/>
    </source>
</evidence>
<dbReference type="SMART" id="SM00387">
    <property type="entry name" value="HATPase_c"/>
    <property type="match status" value="1"/>
</dbReference>
<keyword evidence="12" id="KW-1133">Transmembrane helix</keyword>
<evidence type="ECO:0000256" key="13">
    <source>
        <dbReference type="ARBA" id="ARBA00023012"/>
    </source>
</evidence>
<dbReference type="InterPro" id="IPR042240">
    <property type="entry name" value="CHASE_sf"/>
</dbReference>
<dbReference type="SMART" id="SM00091">
    <property type="entry name" value="PAS"/>
    <property type="match status" value="1"/>
</dbReference>
<dbReference type="Pfam" id="PF00072">
    <property type="entry name" value="Response_reg"/>
    <property type="match status" value="2"/>
</dbReference>
<dbReference type="GO" id="GO:0009927">
    <property type="term" value="F:histidine phosphotransfer kinase activity"/>
    <property type="evidence" value="ECO:0007669"/>
    <property type="project" value="TreeGrafter"/>
</dbReference>
<dbReference type="InterPro" id="IPR013767">
    <property type="entry name" value="PAS_fold"/>
</dbReference>
<protein>
    <recommendedName>
        <fullName evidence="16">Sensor protein FixL</fullName>
        <ecNumber evidence="4">2.7.13.3</ecNumber>
    </recommendedName>
</protein>
<dbReference type="GO" id="GO:0005886">
    <property type="term" value="C:plasma membrane"/>
    <property type="evidence" value="ECO:0007669"/>
    <property type="project" value="UniProtKB-SubCell"/>
</dbReference>
<dbReference type="InterPro" id="IPR004358">
    <property type="entry name" value="Sig_transdc_His_kin-like_C"/>
</dbReference>
<dbReference type="SUPFAM" id="SSF55874">
    <property type="entry name" value="ATPase domain of HSP90 chaperone/DNA topoisomerase II/histidine kinase"/>
    <property type="match status" value="1"/>
</dbReference>
<keyword evidence="7 23" id="KW-0808">Transferase</keyword>
<dbReference type="Gene3D" id="3.30.565.10">
    <property type="entry name" value="Histidine kinase-like ATPase, C-terminal domain"/>
    <property type="match status" value="1"/>
</dbReference>
<dbReference type="InterPro" id="IPR003594">
    <property type="entry name" value="HATPase_dom"/>
</dbReference>
<dbReference type="InterPro" id="IPR003661">
    <property type="entry name" value="HisK_dim/P_dom"/>
</dbReference>
<keyword evidence="9" id="KW-0547">Nucleotide-binding</keyword>
<keyword evidence="11" id="KW-0067">ATP-binding</keyword>
<evidence type="ECO:0000256" key="7">
    <source>
        <dbReference type="ARBA" id="ARBA00022679"/>
    </source>
</evidence>
<dbReference type="CDD" id="cd00156">
    <property type="entry name" value="REC"/>
    <property type="match status" value="1"/>
</dbReference>
<sequence length="995" mass="107559">MALFSIQGSAVLSLVCGLALTVWAAQWAVGVAESEAWHEFEQAAAIRVLQLDKRLDAYEGVLRGLQGFFAGSVEVDRGEFHRYIDRLELKKRLPGFQVVGFARRVTLAERDAFSDAVRSDRHFLGEGYSGFAVRPPGERPEYLVIEFIEPAQGNEAAMGLDLLSESARRHAAERARATGAAAATAPITLVQETGRQTSFVLMVPIYRNGAPIATTEERQDAFLGVVYAAFRMEDLARGVFGDDAQRFDLAIDDVGRVGTAAGSAADVQPLLHPTASQREASPAPFVSTRLLDFAGRQWRLRIDAAEVPAAVKRGATAVLAGGTLISVLIFALLHSFAGARTRALKLADGMTHELRESEARTRAVLDNTLDAIITIDEQGLIESFNLAAEKLFCYATEEVLGRNVKMLMPAPYTDEHDGYLRAYRQTGVRKIIGIGREVLGKRADGSCFPMELAVTEVIVNDRRRFIGLAHDITERKKMEHLKNEFVATVSHELRTPLTSIRGSLGLLDGGLAGELPTQAKALIGIAANNCDRLVDLINDILDIERIASGRMSFQFATQPLLPLIEQAIEANQGFAVQHEVRIELVARLADEGQARIDADRFLQVLANLLSNAAKFSPSGETVDVSLQRRGDRLRIEVVDRGPGIPEEFRARIFEKFSQADGSTTRAKGGSGLGLSISRALVERMGGEIGFNSEPGHGACFWFELPEIAPLARSAMADSELDGEPASEAPRVLVCEDDGDIAQILSTLLTRAGYQVDHASSAAMARDLLGSRQYAAMTLDIGLPDESGVDLLTSLRAAKGGFQVPVVVVSGSPDLATPALGGALAVVDWLDKPVDAQRLAAALKRAIHGPASRRARILHVEDDADLVHIVAAQFGCLAEIVGARTLSTAREELATRSFDVVILDLVLPDGSGLELLQVIQDLAHPPPVVVFSASDAEMRLDTQQAVAASLVKSRTSNERLVQIVRELTQPAMADEEEIGKRKENLNGDDTKAQPKS</sequence>
<dbReference type="CDD" id="cd16922">
    <property type="entry name" value="HATPase_EvgS-ArcB-TorS-like"/>
    <property type="match status" value="1"/>
</dbReference>
<feature type="compositionally biased region" description="Basic and acidic residues" evidence="18">
    <location>
        <begin position="977"/>
        <end position="995"/>
    </location>
</feature>
<evidence type="ECO:0000256" key="9">
    <source>
        <dbReference type="ARBA" id="ARBA00022741"/>
    </source>
</evidence>
<feature type="domain" description="Response regulatory" evidence="20">
    <location>
        <begin position="730"/>
        <end position="846"/>
    </location>
</feature>
<dbReference type="EC" id="2.7.13.3" evidence="4"/>
<dbReference type="FunFam" id="1.10.287.130:FF:000001">
    <property type="entry name" value="Two-component sensor histidine kinase"/>
    <property type="match status" value="1"/>
</dbReference>
<dbReference type="PROSITE" id="PS50109">
    <property type="entry name" value="HIS_KIN"/>
    <property type="match status" value="1"/>
</dbReference>
<proteinExistence type="predicted"/>
<dbReference type="PANTHER" id="PTHR43047">
    <property type="entry name" value="TWO-COMPONENT HISTIDINE PROTEIN KINASE"/>
    <property type="match status" value="1"/>
</dbReference>
<dbReference type="SUPFAM" id="SSF55785">
    <property type="entry name" value="PYP-like sensor domain (PAS domain)"/>
    <property type="match status" value="1"/>
</dbReference>
<dbReference type="InterPro" id="IPR000014">
    <property type="entry name" value="PAS"/>
</dbReference>
<dbReference type="CDD" id="cd00130">
    <property type="entry name" value="PAS"/>
    <property type="match status" value="1"/>
</dbReference>
<evidence type="ECO:0000256" key="17">
    <source>
        <dbReference type="PROSITE-ProRule" id="PRU00169"/>
    </source>
</evidence>